<dbReference type="AlphaFoldDB" id="A0A1H3I6Q1"/>
<dbReference type="InterPro" id="IPR011527">
    <property type="entry name" value="ABC1_TM_dom"/>
</dbReference>
<dbReference type="PANTHER" id="PTHR43394:SF1">
    <property type="entry name" value="ATP-BINDING CASSETTE SUB-FAMILY B MEMBER 10, MITOCHONDRIAL"/>
    <property type="match status" value="1"/>
</dbReference>
<feature type="transmembrane region" description="Helical" evidence="7">
    <location>
        <begin position="368"/>
        <end position="391"/>
    </location>
</feature>
<dbReference type="GO" id="GO:0005886">
    <property type="term" value="C:plasma membrane"/>
    <property type="evidence" value="ECO:0007669"/>
    <property type="project" value="UniProtKB-SubCell"/>
</dbReference>
<keyword evidence="5 7" id="KW-1133">Transmembrane helix</keyword>
<evidence type="ECO:0000313" key="11">
    <source>
        <dbReference type="Proteomes" id="UP000199026"/>
    </source>
</evidence>
<keyword evidence="4 10" id="KW-0067">ATP-binding</keyword>
<dbReference type="Gene3D" id="1.20.1560.10">
    <property type="entry name" value="ABC transporter type 1, transmembrane domain"/>
    <property type="match status" value="1"/>
</dbReference>
<dbReference type="PROSITE" id="PS50929">
    <property type="entry name" value="ABC_TM1F"/>
    <property type="match status" value="1"/>
</dbReference>
<accession>A0A1H3I6Q1</accession>
<dbReference type="GO" id="GO:0005524">
    <property type="term" value="F:ATP binding"/>
    <property type="evidence" value="ECO:0007669"/>
    <property type="project" value="UniProtKB-KW"/>
</dbReference>
<evidence type="ECO:0000256" key="2">
    <source>
        <dbReference type="ARBA" id="ARBA00022692"/>
    </source>
</evidence>
<dbReference type="Proteomes" id="UP000199026">
    <property type="component" value="Unassembled WGS sequence"/>
</dbReference>
<sequence length="809" mass="87661">MTQKKPLSLTIKAGGKAKLKSVANQTAPAAMSKAVPEREPAIEQKAKPRIERRVVDDEGHAVRVATERAAERGKTPVIGQIKPMQVMARPANAVPSVAPVAAAPKGERLKARAELAATYAGILGVPCVARDLLEGMEHRASEADAAQPSILAEALQTQGLNTSVETVNHAINADWPALAVMTSGQFLLVMGEEDSALVIYDKTCPDNRALVPLGEFEPYFTGLVVKAEAELKQISRAHTPETRVPHWFWGQFGRFRRAFGEVVLGSLVVNLLAVAVALFSLQVYDRVIPHQSEATLWVLAAGAGLAIIMEALLKISRARLMDGAGRQIELGVQKLLMDRILGMRSERAGQEPSQLFSSMREFGSVREFFTASTAGALADIPFIFVFLLLVASIAGNVVWVLVLGGVLMVLPGFFLQKKMIRLTKETQGASAKASRMLHETIFELDTVKTQRSEDRIRRLWEELTALSALKSSEQRKLASALTFWSQGVQQATYVCAVIMGTYLVFAGDFTVGSIIAVGLLTGRTLGPLTQLSGTMARWGNVKAALDGLDAIADAPQDRAEGRSYLRRESLAGTYDMHEMRFQYDEGGKPQLDVAALQLKAGEAVAVLGSNGSGKSTLLKVLAGLYAPTQGRVLLDGMEMGQIDPRDLRRMVGYLGQEVKLFAGTLRDNLNLNMLERDDARLLEALDFAGLGPFVKNHTKGLDLDIRDGGSGLSIGQRQSIGWARLWLQNPKICLLDEPTAALDQTLEKVLVDRLQTWLKGRTAVIATHRVPILQLTTRTLILQNGRMAVDGPRDQVLAHLNKGAGGGAA</sequence>
<gene>
    <name evidence="10" type="ORF">SAMN05444486_101894</name>
</gene>
<dbReference type="InterPro" id="IPR039421">
    <property type="entry name" value="Type_1_exporter"/>
</dbReference>
<dbReference type="STRING" id="576131.SAMN05444486_101894"/>
<name>A0A1H3I6Q1_9RHOB</name>
<proteinExistence type="predicted"/>
<evidence type="ECO:0000256" key="1">
    <source>
        <dbReference type="ARBA" id="ARBA00004651"/>
    </source>
</evidence>
<evidence type="ECO:0000256" key="6">
    <source>
        <dbReference type="ARBA" id="ARBA00023136"/>
    </source>
</evidence>
<evidence type="ECO:0000256" key="7">
    <source>
        <dbReference type="SAM" id="Phobius"/>
    </source>
</evidence>
<reference evidence="10 11" key="1">
    <citation type="submission" date="2016-10" db="EMBL/GenBank/DDBJ databases">
        <authorList>
            <person name="de Groot N.N."/>
        </authorList>
    </citation>
    <scope>NUCLEOTIDE SEQUENCE [LARGE SCALE GENOMIC DNA]</scope>
    <source>
        <strain evidence="10 11">DSM 24677</strain>
    </source>
</reference>
<dbReference type="SUPFAM" id="SSF52540">
    <property type="entry name" value="P-loop containing nucleoside triphosphate hydrolases"/>
    <property type="match status" value="1"/>
</dbReference>
<feature type="transmembrane region" description="Helical" evidence="7">
    <location>
        <begin position="397"/>
        <end position="415"/>
    </location>
</feature>
<dbReference type="Pfam" id="PF00005">
    <property type="entry name" value="ABC_tran"/>
    <property type="match status" value="1"/>
</dbReference>
<evidence type="ECO:0000256" key="5">
    <source>
        <dbReference type="ARBA" id="ARBA00022989"/>
    </source>
</evidence>
<dbReference type="GO" id="GO:0015421">
    <property type="term" value="F:ABC-type oligopeptide transporter activity"/>
    <property type="evidence" value="ECO:0007669"/>
    <property type="project" value="TreeGrafter"/>
</dbReference>
<dbReference type="InterPro" id="IPR027417">
    <property type="entry name" value="P-loop_NTPase"/>
</dbReference>
<dbReference type="PANTHER" id="PTHR43394">
    <property type="entry name" value="ATP-DEPENDENT PERMEASE MDL1, MITOCHONDRIAL"/>
    <property type="match status" value="1"/>
</dbReference>
<dbReference type="GO" id="GO:0016887">
    <property type="term" value="F:ATP hydrolysis activity"/>
    <property type="evidence" value="ECO:0007669"/>
    <property type="project" value="InterPro"/>
</dbReference>
<feature type="transmembrane region" description="Helical" evidence="7">
    <location>
        <begin position="262"/>
        <end position="284"/>
    </location>
</feature>
<dbReference type="SMART" id="SM00382">
    <property type="entry name" value="AAA"/>
    <property type="match status" value="1"/>
</dbReference>
<dbReference type="SUPFAM" id="SSF90123">
    <property type="entry name" value="ABC transporter transmembrane region"/>
    <property type="match status" value="1"/>
</dbReference>
<dbReference type="Gene3D" id="3.40.50.300">
    <property type="entry name" value="P-loop containing nucleotide triphosphate hydrolases"/>
    <property type="match status" value="1"/>
</dbReference>
<dbReference type="InterPro" id="IPR003593">
    <property type="entry name" value="AAA+_ATPase"/>
</dbReference>
<comment type="subcellular location">
    <subcellularLocation>
        <location evidence="1">Cell membrane</location>
        <topology evidence="1">Multi-pass membrane protein</topology>
    </subcellularLocation>
</comment>
<keyword evidence="11" id="KW-1185">Reference proteome</keyword>
<feature type="domain" description="ABC transmembrane type-1" evidence="9">
    <location>
        <begin position="262"/>
        <end position="540"/>
    </location>
</feature>
<keyword evidence="2 7" id="KW-0812">Transmembrane</keyword>
<organism evidence="10 11">
    <name type="scientific">Lentibacter algarum</name>
    <dbReference type="NCBI Taxonomy" id="576131"/>
    <lineage>
        <taxon>Bacteria</taxon>
        <taxon>Pseudomonadati</taxon>
        <taxon>Pseudomonadota</taxon>
        <taxon>Alphaproteobacteria</taxon>
        <taxon>Rhodobacterales</taxon>
        <taxon>Roseobacteraceae</taxon>
        <taxon>Lentibacter</taxon>
    </lineage>
</organism>
<dbReference type="EMBL" id="FNPR01000001">
    <property type="protein sequence ID" value="SDY23312.1"/>
    <property type="molecule type" value="Genomic_DNA"/>
</dbReference>
<feature type="transmembrane region" description="Helical" evidence="7">
    <location>
        <begin position="296"/>
        <end position="313"/>
    </location>
</feature>
<keyword evidence="3" id="KW-0547">Nucleotide-binding</keyword>
<evidence type="ECO:0000256" key="4">
    <source>
        <dbReference type="ARBA" id="ARBA00022840"/>
    </source>
</evidence>
<dbReference type="InterPro" id="IPR036640">
    <property type="entry name" value="ABC1_TM_sf"/>
</dbReference>
<dbReference type="Pfam" id="PF00664">
    <property type="entry name" value="ABC_membrane"/>
    <property type="match status" value="1"/>
</dbReference>
<dbReference type="PROSITE" id="PS50893">
    <property type="entry name" value="ABC_TRANSPORTER_2"/>
    <property type="match status" value="1"/>
</dbReference>
<protein>
    <submittedName>
        <fullName evidence="10">ATP-binding cassette, subfamily C, LapB</fullName>
    </submittedName>
</protein>
<evidence type="ECO:0000313" key="10">
    <source>
        <dbReference type="EMBL" id="SDY23312.1"/>
    </source>
</evidence>
<evidence type="ECO:0000259" key="9">
    <source>
        <dbReference type="PROSITE" id="PS50929"/>
    </source>
</evidence>
<feature type="domain" description="ABC transporter" evidence="8">
    <location>
        <begin position="565"/>
        <end position="809"/>
    </location>
</feature>
<evidence type="ECO:0000256" key="3">
    <source>
        <dbReference type="ARBA" id="ARBA00022741"/>
    </source>
</evidence>
<dbReference type="InterPro" id="IPR003439">
    <property type="entry name" value="ABC_transporter-like_ATP-bd"/>
</dbReference>
<evidence type="ECO:0000259" key="8">
    <source>
        <dbReference type="PROSITE" id="PS50893"/>
    </source>
</evidence>
<keyword evidence="6 7" id="KW-0472">Membrane</keyword>